<dbReference type="EMBL" id="KV924679">
    <property type="protein sequence ID" value="PIO38932.1"/>
    <property type="molecule type" value="Genomic_DNA"/>
</dbReference>
<feature type="domain" description="Cadherin" evidence="14">
    <location>
        <begin position="243"/>
        <end position="348"/>
    </location>
</feature>
<feature type="domain" description="Cadherin" evidence="14">
    <location>
        <begin position="1345"/>
        <end position="1450"/>
    </location>
</feature>
<evidence type="ECO:0000256" key="4">
    <source>
        <dbReference type="ARBA" id="ARBA00022692"/>
    </source>
</evidence>
<dbReference type="FunFam" id="2.60.40.60:FF:000006">
    <property type="entry name" value="Protocadherin alpha 2"/>
    <property type="match status" value="2"/>
</dbReference>
<dbReference type="Pfam" id="PF08266">
    <property type="entry name" value="Cadherin_2"/>
    <property type="match status" value="2"/>
</dbReference>
<dbReference type="FunFam" id="2.60.40.60:FF:000001">
    <property type="entry name" value="Protocadherin alpha 2"/>
    <property type="match status" value="2"/>
</dbReference>
<dbReference type="Pfam" id="PF16492">
    <property type="entry name" value="Cadherin_C_2"/>
    <property type="match status" value="2"/>
</dbReference>
<feature type="transmembrane region" description="Helical" evidence="13">
    <location>
        <begin position="687"/>
        <end position="710"/>
    </location>
</feature>
<dbReference type="InterPro" id="IPR050174">
    <property type="entry name" value="Protocadherin/Cadherin-CA"/>
</dbReference>
<evidence type="ECO:0000256" key="9">
    <source>
        <dbReference type="ARBA" id="ARBA00022989"/>
    </source>
</evidence>
<dbReference type="Pfam" id="PF00028">
    <property type="entry name" value="Cadherin"/>
    <property type="match status" value="10"/>
</dbReference>
<evidence type="ECO:0000256" key="10">
    <source>
        <dbReference type="ARBA" id="ARBA00023136"/>
    </source>
</evidence>
<dbReference type="PROSITE" id="PS00232">
    <property type="entry name" value="CADHERIN_1"/>
    <property type="match status" value="5"/>
</dbReference>
<dbReference type="SMART" id="SM00112">
    <property type="entry name" value="CA"/>
    <property type="match status" value="12"/>
</dbReference>
<evidence type="ECO:0000313" key="16">
    <source>
        <dbReference type="Proteomes" id="UP000228934"/>
    </source>
</evidence>
<dbReference type="InterPro" id="IPR002126">
    <property type="entry name" value="Cadherin-like_dom"/>
</dbReference>
<keyword evidence="7 12" id="KW-0106">Calcium</keyword>
<evidence type="ECO:0000256" key="2">
    <source>
        <dbReference type="ARBA" id="ARBA00004251"/>
    </source>
</evidence>
<feature type="domain" description="Cadherin" evidence="14">
    <location>
        <begin position="1020"/>
        <end position="1127"/>
    </location>
</feature>
<feature type="domain" description="Cadherin" evidence="14">
    <location>
        <begin position="349"/>
        <end position="453"/>
    </location>
</feature>
<keyword evidence="6" id="KW-0677">Repeat</keyword>
<feature type="domain" description="Cadherin" evidence="14">
    <location>
        <begin position="911"/>
        <end position="1019"/>
    </location>
</feature>
<organism evidence="15 16">
    <name type="scientific">Aquarana catesbeiana</name>
    <name type="common">American bullfrog</name>
    <name type="synonym">Rana catesbeiana</name>
    <dbReference type="NCBI Taxonomy" id="8400"/>
    <lineage>
        <taxon>Eukaryota</taxon>
        <taxon>Metazoa</taxon>
        <taxon>Chordata</taxon>
        <taxon>Craniata</taxon>
        <taxon>Vertebrata</taxon>
        <taxon>Euteleostomi</taxon>
        <taxon>Amphibia</taxon>
        <taxon>Batrachia</taxon>
        <taxon>Anura</taxon>
        <taxon>Neobatrachia</taxon>
        <taxon>Ranoidea</taxon>
        <taxon>Ranidae</taxon>
        <taxon>Aquarana</taxon>
    </lineage>
</organism>
<evidence type="ECO:0000313" key="15">
    <source>
        <dbReference type="EMBL" id="PIO38932.1"/>
    </source>
</evidence>
<accession>A0A2G9SFR9</accession>
<feature type="domain" description="Cadherin" evidence="14">
    <location>
        <begin position="1128"/>
        <end position="1232"/>
    </location>
</feature>
<dbReference type="InterPro" id="IPR020894">
    <property type="entry name" value="Cadherin_CS"/>
</dbReference>
<evidence type="ECO:0000256" key="6">
    <source>
        <dbReference type="ARBA" id="ARBA00022737"/>
    </source>
</evidence>
<evidence type="ECO:0000256" key="12">
    <source>
        <dbReference type="PROSITE-ProRule" id="PRU00043"/>
    </source>
</evidence>
<feature type="transmembrane region" description="Helical" evidence="13">
    <location>
        <begin position="1464"/>
        <end position="1487"/>
    </location>
</feature>
<keyword evidence="16" id="KW-1185">Reference proteome</keyword>
<dbReference type="FunFam" id="2.60.40.60:FF:000002">
    <property type="entry name" value="Protocadherin alpha 2"/>
    <property type="match status" value="2"/>
</dbReference>
<keyword evidence="10 13" id="KW-0472">Membrane</keyword>
<dbReference type="GO" id="GO:0005886">
    <property type="term" value="C:plasma membrane"/>
    <property type="evidence" value="ECO:0007669"/>
    <property type="project" value="UniProtKB-SubCell"/>
</dbReference>
<comment type="function">
    <text evidence="1">Potential calcium-dependent cell-adhesion protein. May be involved in the establishment and maintenance of specific neuronal connections in the brain.</text>
</comment>
<dbReference type="Gene3D" id="2.60.40.60">
    <property type="entry name" value="Cadherins"/>
    <property type="match status" value="12"/>
</dbReference>
<feature type="domain" description="Cadherin" evidence="14">
    <location>
        <begin position="566"/>
        <end position="670"/>
    </location>
</feature>
<evidence type="ECO:0000256" key="1">
    <source>
        <dbReference type="ARBA" id="ARBA00003436"/>
    </source>
</evidence>
<dbReference type="FunFam" id="2.60.40.60:FF:000129">
    <property type="entry name" value="protocadherin alpha-C2 isoform X1"/>
    <property type="match status" value="2"/>
</dbReference>
<evidence type="ECO:0000256" key="3">
    <source>
        <dbReference type="ARBA" id="ARBA00022475"/>
    </source>
</evidence>
<feature type="domain" description="Cadherin" evidence="14">
    <location>
        <begin position="35"/>
        <end position="133"/>
    </location>
</feature>
<dbReference type="FunFam" id="2.60.40.60:FF:000007">
    <property type="entry name" value="Protocadherin alpha 2"/>
    <property type="match status" value="2"/>
</dbReference>
<reference evidence="16" key="1">
    <citation type="journal article" date="2017" name="Nat. Commun.">
        <title>The North American bullfrog draft genome provides insight into hormonal regulation of long noncoding RNA.</title>
        <authorList>
            <person name="Hammond S.A."/>
            <person name="Warren R.L."/>
            <person name="Vandervalk B.P."/>
            <person name="Kucuk E."/>
            <person name="Khan H."/>
            <person name="Gibb E.A."/>
            <person name="Pandoh P."/>
            <person name="Kirk H."/>
            <person name="Zhao Y."/>
            <person name="Jones M."/>
            <person name="Mungall A.J."/>
            <person name="Coope R."/>
            <person name="Pleasance S."/>
            <person name="Moore R.A."/>
            <person name="Holt R.A."/>
            <person name="Round J.M."/>
            <person name="Ohora S."/>
            <person name="Walle B.V."/>
            <person name="Veldhoen N."/>
            <person name="Helbing C.C."/>
            <person name="Birol I."/>
        </authorList>
    </citation>
    <scope>NUCLEOTIDE SEQUENCE [LARGE SCALE GENOMIC DNA]</scope>
</reference>
<dbReference type="InterPro" id="IPR015919">
    <property type="entry name" value="Cadherin-like_sf"/>
</dbReference>
<evidence type="ECO:0000256" key="7">
    <source>
        <dbReference type="ARBA" id="ARBA00022837"/>
    </source>
</evidence>
<gene>
    <name evidence="15" type="ORF">AB205_0219960</name>
</gene>
<dbReference type="CDD" id="cd11304">
    <property type="entry name" value="Cadherin_repeat"/>
    <property type="match status" value="11"/>
</dbReference>
<name>A0A2G9SFR9_AQUCT</name>
<sequence length="1559" mass="174860">MFNPNLDYQAKNRFIHFFLLQMSWDVILSQLHYIIPEESKHGTFVGRIAQDLGLDIGEINSRMLRVISVDEKEYFQVNLKNGILFIKETIDRELLCPETPFCIIPLQIIVDKPVQMYRVDVEIEDINDNSPAFTSIIYNLIISELRPTGSHFPLKAAADPDLGTNSIINYELSANDYFALDFQKYMNQIRSLELVLKKPLDREKQSVHNLTMVAYDGGKPRLSGTTQIVINIEDVNDNAPSFDQPFYQCSVVENAPKGSLVFKLNATDLDQGQNGEIVYEFNSAEKMSTVFSLNKHSGEILVKGEIDFEKIKMYEIQIDAIDNGDHPMIGHCKILVSVIDVNDNPPEMTVTSLSVPVPENSPLGTTVAIITVRDKDSGSNGKVNCRISVDAPFKINSAYTGDFSLTLNHPLDRESKDEYEVVIIARDEGFPSLSISKTIKVPISDVNDNAPQFHQLVDIIFIKENNPPGSHVYTASASDPDIAQNSFITYSVSDGTIDGIPISSYISVNPENGKIFTLVSFDHEQLSYFQCHITATDAGLPPLSSTLTLNIFIEDINDNAPTFPASYSAMTIKTPKSAHPGNLITKVRAIDMDSGYNAWVSYTFKDSSVNVPFIISEKTGEICLKRPFSDSDIEEYRLIIVAQDHGNPVMTTLMEIFISLVESNEEINTIDNSESKSNKEESSDTNIYLVVAICIISSIFLITLITFTVLRWQKYKEEINDLKESYKICSNTGGSWMYSQHTQYRVCSNSLQGKNDLIVFTPNNSQNPSNEEHQNQEKMLRKQCYESRSRLVHYILLQMSWDVVLSQLHYIIPEESKHGTYVGRIAQDLGLGLGEINSRMLRVVSRDEKGYFQVNLQNGILFVKETIDRELLCPDSPFCIIPLQVIVDKPVQMYRVEIEIEDINDNSPTFSSIINNVLISELIPAGSRFPLKTAIDPDLGTNSITNYELSPSDYFALDFQKYMNQIRSLELVLKKSLDREKQSVHNLILTAYDGGNPRLSGTTQIIINVEDLNDNAPLFDKPFYQCSVTENASKGSLIFKLNATDLDKGKNGEISYEFGDIVMEEVTRVFSLDKHTGEIRVKGEIDFEKTNMYEIQVDAIDNGDNPMVGHCKVLVTVVDVNDNPPEMTITSLSVPVSEDSPQGTTVAIISIHDRDSGSNGKVQCHISEQVPFKVNPAFMGDFSVTVNGPLDREKKDDYEITITARDEGSPALSVSKSIRVIISDVNDNAPQFIQPSDTIFIKENNAPGSYIYTASAYDPDIGQNSFITYSIADGNIDGIPLSSYISINPENGKIFALVSFDHEQIKYFQCHIRATDAGLSPLSSNQTLNIFTEDINDNAPMFSPLYSPATIMTPKSAQAGYLVAKIRAVDLDSGYNALMSYNFRDPGKDPFIISQLTGEIILKRSFVESDNDEYRLQVVAKDHGEPVMTALTQVIISLVEPGERVNLDNFELQSNNDDFSTTNIYLVVAICIISSIFLITLIAFTVLRWKKYREEVNDLKESYKICSNTGGSWMYSQHTQYRVCSNSHQTKNDLIVFTPNRCVLNMCYTLLYKSRNILH</sequence>
<dbReference type="GO" id="GO:0007156">
    <property type="term" value="P:homophilic cell adhesion via plasma membrane adhesion molecules"/>
    <property type="evidence" value="ECO:0007669"/>
    <property type="project" value="InterPro"/>
</dbReference>
<keyword evidence="3" id="KW-1003">Cell membrane</keyword>
<evidence type="ECO:0000256" key="11">
    <source>
        <dbReference type="ARBA" id="ARBA00023180"/>
    </source>
</evidence>
<feature type="transmembrane region" description="Helical" evidence="13">
    <location>
        <begin position="791"/>
        <end position="812"/>
    </location>
</feature>
<dbReference type="PROSITE" id="PS50268">
    <property type="entry name" value="CADHERIN_2"/>
    <property type="match status" value="12"/>
</dbReference>
<dbReference type="GO" id="GO:0005509">
    <property type="term" value="F:calcium ion binding"/>
    <property type="evidence" value="ECO:0007669"/>
    <property type="project" value="UniProtKB-UniRule"/>
</dbReference>
<feature type="domain" description="Cadherin" evidence="14">
    <location>
        <begin position="462"/>
        <end position="563"/>
    </location>
</feature>
<comment type="subcellular location">
    <subcellularLocation>
        <location evidence="2">Cell membrane</location>
        <topology evidence="2">Single-pass type I membrane protein</topology>
    </subcellularLocation>
</comment>
<dbReference type="OrthoDB" id="6252479at2759"/>
<keyword evidence="5" id="KW-0732">Signal</keyword>
<dbReference type="PANTHER" id="PTHR24028:SF133">
    <property type="entry name" value="PROTOCADHERIN ALPHA-4"/>
    <property type="match status" value="1"/>
</dbReference>
<proteinExistence type="predicted"/>
<dbReference type="SUPFAM" id="SSF49313">
    <property type="entry name" value="Cadherin-like"/>
    <property type="match status" value="12"/>
</dbReference>
<keyword evidence="4 13" id="KW-0812">Transmembrane</keyword>
<dbReference type="FunFam" id="2.60.40.60:FF:000004">
    <property type="entry name" value="Protocadherin 1 gamma 2"/>
    <property type="match status" value="2"/>
</dbReference>
<dbReference type="PANTHER" id="PTHR24028">
    <property type="entry name" value="CADHERIN-87A"/>
    <property type="match status" value="1"/>
</dbReference>
<dbReference type="PRINTS" id="PR00205">
    <property type="entry name" value="CADHERIN"/>
</dbReference>
<evidence type="ECO:0000256" key="8">
    <source>
        <dbReference type="ARBA" id="ARBA00022889"/>
    </source>
</evidence>
<keyword evidence="11" id="KW-0325">Glycoprotein</keyword>
<evidence type="ECO:0000256" key="13">
    <source>
        <dbReference type="SAM" id="Phobius"/>
    </source>
</evidence>
<feature type="domain" description="Cadherin" evidence="14">
    <location>
        <begin position="134"/>
        <end position="242"/>
    </location>
</feature>
<keyword evidence="8" id="KW-0130">Cell adhesion</keyword>
<evidence type="ECO:0000256" key="5">
    <source>
        <dbReference type="ARBA" id="ARBA00022729"/>
    </source>
</evidence>
<feature type="domain" description="Cadherin" evidence="14">
    <location>
        <begin position="812"/>
        <end position="910"/>
    </location>
</feature>
<evidence type="ECO:0000259" key="14">
    <source>
        <dbReference type="PROSITE" id="PS50268"/>
    </source>
</evidence>
<keyword evidence="9 13" id="KW-1133">Transmembrane helix</keyword>
<dbReference type="InterPro" id="IPR013164">
    <property type="entry name" value="Cadherin_N"/>
</dbReference>
<dbReference type="Proteomes" id="UP000228934">
    <property type="component" value="Unassembled WGS sequence"/>
</dbReference>
<dbReference type="InterPro" id="IPR032455">
    <property type="entry name" value="Cadherin_C"/>
</dbReference>
<feature type="domain" description="Cadherin" evidence="14">
    <location>
        <begin position="1233"/>
        <end position="1342"/>
    </location>
</feature>
<protein>
    <recommendedName>
        <fullName evidence="14">Cadherin domain-containing protein</fullName>
    </recommendedName>
</protein>